<feature type="non-terminal residue" evidence="2">
    <location>
        <position position="146"/>
    </location>
</feature>
<evidence type="ECO:0000313" key="2">
    <source>
        <dbReference type="EMBL" id="TLF71769.1"/>
    </source>
</evidence>
<name>A0A5R8N7T7_9NOCA</name>
<dbReference type="RefSeq" id="WP_212748855.1">
    <property type="nucleotide sequence ID" value="NZ_VBUT01000027.1"/>
</dbReference>
<sequence>MAATVLVAGSACTNTPPPRAAQTTTTAPATTTATPTPTPTSAGPVTVANPKHLPVSFRRGVMAWHCNHQFSGPGKPGPAVLRLSHDPNRAYEIPAPTVPNETVDQGGSDSCATTGKGGDLRVVYAATSFKASSGLEPEAHSLSLIS</sequence>
<dbReference type="EMBL" id="VBUT01000027">
    <property type="protein sequence ID" value="TLF71769.1"/>
    <property type="molecule type" value="Genomic_DNA"/>
</dbReference>
<organism evidence="2 3">
    <name type="scientific">Nocardia cyriacigeorgica</name>
    <dbReference type="NCBI Taxonomy" id="135487"/>
    <lineage>
        <taxon>Bacteria</taxon>
        <taxon>Bacillati</taxon>
        <taxon>Actinomycetota</taxon>
        <taxon>Actinomycetes</taxon>
        <taxon>Mycobacteriales</taxon>
        <taxon>Nocardiaceae</taxon>
        <taxon>Nocardia</taxon>
    </lineage>
</organism>
<dbReference type="AlphaFoldDB" id="A0A5R8N7T7"/>
<dbReference type="Proteomes" id="UP000306378">
    <property type="component" value="Unassembled WGS sequence"/>
</dbReference>
<comment type="caution">
    <text evidence="2">The sequence shown here is derived from an EMBL/GenBank/DDBJ whole genome shotgun (WGS) entry which is preliminary data.</text>
</comment>
<feature type="compositionally biased region" description="Polar residues" evidence="1">
    <location>
        <begin position="99"/>
        <end position="113"/>
    </location>
</feature>
<feature type="region of interest" description="Disordered" evidence="1">
    <location>
        <begin position="8"/>
        <end position="50"/>
    </location>
</feature>
<proteinExistence type="predicted"/>
<gene>
    <name evidence="2" type="ORF">FEK34_29780</name>
</gene>
<reference evidence="2 3" key="1">
    <citation type="submission" date="2019-05" db="EMBL/GenBank/DDBJ databases">
        <title>Genomes sequences of two Nocardia cyriacigeorgica environmental isolates, type strains Nocardia asteroides ATCC 19247 and Nocardia cyriacigeorgica DSM 44484.</title>
        <authorList>
            <person name="Vautrin F."/>
            <person name="Bergeron E."/>
            <person name="Dubost A."/>
            <person name="Abrouk D."/>
            <person name="Rodriguez Nava V."/>
            <person name="Pujic P."/>
        </authorList>
    </citation>
    <scope>NUCLEOTIDE SEQUENCE [LARGE SCALE GENOMIC DNA]</scope>
    <source>
        <strain evidence="2 3">EML 446</strain>
    </source>
</reference>
<evidence type="ECO:0000256" key="1">
    <source>
        <dbReference type="SAM" id="MobiDB-lite"/>
    </source>
</evidence>
<evidence type="ECO:0000313" key="3">
    <source>
        <dbReference type="Proteomes" id="UP000306378"/>
    </source>
</evidence>
<accession>A0A5R8N7T7</accession>
<feature type="region of interest" description="Disordered" evidence="1">
    <location>
        <begin position="95"/>
        <end position="115"/>
    </location>
</feature>
<protein>
    <submittedName>
        <fullName evidence="2">Uncharacterized protein</fullName>
    </submittedName>
</protein>
<feature type="compositionally biased region" description="Low complexity" evidence="1">
    <location>
        <begin position="20"/>
        <end position="46"/>
    </location>
</feature>